<gene>
    <name evidence="2" type="ORF">DFQ27_000039</name>
</gene>
<evidence type="ECO:0000313" key="2">
    <source>
        <dbReference type="EMBL" id="KAG0270689.1"/>
    </source>
</evidence>
<feature type="compositionally biased region" description="Acidic residues" evidence="1">
    <location>
        <begin position="446"/>
        <end position="455"/>
    </location>
</feature>
<organism evidence="2 3">
    <name type="scientific">Actinomortierella ambigua</name>
    <dbReference type="NCBI Taxonomy" id="1343610"/>
    <lineage>
        <taxon>Eukaryota</taxon>
        <taxon>Fungi</taxon>
        <taxon>Fungi incertae sedis</taxon>
        <taxon>Mucoromycota</taxon>
        <taxon>Mortierellomycotina</taxon>
        <taxon>Mortierellomycetes</taxon>
        <taxon>Mortierellales</taxon>
        <taxon>Mortierellaceae</taxon>
        <taxon>Actinomortierella</taxon>
    </lineage>
</organism>
<dbReference type="EMBL" id="JAAAJB010000001">
    <property type="protein sequence ID" value="KAG0270689.1"/>
    <property type="molecule type" value="Genomic_DNA"/>
</dbReference>
<feature type="region of interest" description="Disordered" evidence="1">
    <location>
        <begin position="446"/>
        <end position="485"/>
    </location>
</feature>
<dbReference type="Gene3D" id="3.80.10.10">
    <property type="entry name" value="Ribonuclease Inhibitor"/>
    <property type="match status" value="1"/>
</dbReference>
<proteinExistence type="predicted"/>
<sequence>MNFYPIYTCNWAVSVPSSSEPVELSKIKLRCLLVWAICSHRLSEIEAIRFEGSEELELFSKHAKHLTSLKKVAVGSFWDGVWTELQSFITAYSACHGGDTKRLLFEFGQGPELTDTVVETMSFFNPPPLPRVIKGHNLPLCAAHHQQMDFSRVRGMIVEHSAYAEKADLWSQVLPKCTILRDLEMRGFRSERRIFRWAVQERRAGRSLAPLKAVKFKFCNFIVYPTVNDLLEGFGPTLESVKVKCGWDGHWLTTPFDKAQPWIAPGLHLPSLRTLEARVFSPYVFAFNPDRMPTMPRLEVLKLDHAVIQNLEYSGLMTQYDMNTDRAFPLKTWPICEFPQLRVLCLTGRSAAEFNPQCFQSMSRLEELTMVLDTGSWAECWPAALWTWDWELPSLKKVALGQLMASAFRFEALCHMPNLESVILGGIEDRDADFHAIFDLPITLNDESDSEDNSDGENKDKDDRDSGSGRAHSTSGANGNSNGMGGGVLNGSVTSIEVGCSEVTIGCSVWRKLLSAKAFPSLRIVYIGGYVGAYDAAIVREASRHPGLRELWISKPEQLEHDWPVDLIDGAWETGGGRTDEDGHLLFHVNHECYRVPKEIPLDGLNI</sequence>
<protein>
    <submittedName>
        <fullName evidence="2">Uncharacterized protein</fullName>
    </submittedName>
</protein>
<accession>A0A9P6QM73</accession>
<comment type="caution">
    <text evidence="2">The sequence shown here is derived from an EMBL/GenBank/DDBJ whole genome shotgun (WGS) entry which is preliminary data.</text>
</comment>
<dbReference type="Proteomes" id="UP000807716">
    <property type="component" value="Unassembled WGS sequence"/>
</dbReference>
<name>A0A9P6QM73_9FUNG</name>
<feature type="compositionally biased region" description="Basic and acidic residues" evidence="1">
    <location>
        <begin position="456"/>
        <end position="467"/>
    </location>
</feature>
<evidence type="ECO:0000256" key="1">
    <source>
        <dbReference type="SAM" id="MobiDB-lite"/>
    </source>
</evidence>
<dbReference type="OrthoDB" id="2418184at2759"/>
<reference evidence="2" key="1">
    <citation type="journal article" date="2020" name="Fungal Divers.">
        <title>Resolving the Mortierellaceae phylogeny through synthesis of multi-gene phylogenetics and phylogenomics.</title>
        <authorList>
            <person name="Vandepol N."/>
            <person name="Liber J."/>
            <person name="Desiro A."/>
            <person name="Na H."/>
            <person name="Kennedy M."/>
            <person name="Barry K."/>
            <person name="Grigoriev I.V."/>
            <person name="Miller A.N."/>
            <person name="O'Donnell K."/>
            <person name="Stajich J.E."/>
            <person name="Bonito G."/>
        </authorList>
    </citation>
    <scope>NUCLEOTIDE SEQUENCE</scope>
    <source>
        <strain evidence="2">BC1065</strain>
    </source>
</reference>
<dbReference type="InterPro" id="IPR032675">
    <property type="entry name" value="LRR_dom_sf"/>
</dbReference>
<keyword evidence="3" id="KW-1185">Reference proteome</keyword>
<dbReference type="SUPFAM" id="SSF52047">
    <property type="entry name" value="RNI-like"/>
    <property type="match status" value="1"/>
</dbReference>
<evidence type="ECO:0000313" key="3">
    <source>
        <dbReference type="Proteomes" id="UP000807716"/>
    </source>
</evidence>
<dbReference type="AlphaFoldDB" id="A0A9P6QM73"/>